<evidence type="ECO:0000313" key="2">
    <source>
        <dbReference type="Proteomes" id="UP000288805"/>
    </source>
</evidence>
<name>A0A438BVW4_VITVI</name>
<dbReference type="AlphaFoldDB" id="A0A438BVW4"/>
<evidence type="ECO:0000313" key="1">
    <source>
        <dbReference type="EMBL" id="RVW15103.1"/>
    </source>
</evidence>
<dbReference type="Proteomes" id="UP000288805">
    <property type="component" value="Unassembled WGS sequence"/>
</dbReference>
<dbReference type="EMBL" id="QGNW01002605">
    <property type="protein sequence ID" value="RVW15103.1"/>
    <property type="molecule type" value="Genomic_DNA"/>
</dbReference>
<proteinExistence type="predicted"/>
<comment type="caution">
    <text evidence="1">The sequence shown here is derived from an EMBL/GenBank/DDBJ whole genome shotgun (WGS) entry which is preliminary data.</text>
</comment>
<gene>
    <name evidence="1" type="ORF">CK203_083375</name>
</gene>
<sequence length="100" mass="11548">MVIQPTHKRAKVGDQLTYLSWVLMWFEAMSRLKVNLDKSWLIPMGRVENAEELSQEFFISFFQGGVGEEDWNLLLRGDVKPLASLGNSTIGKWKLWSISF</sequence>
<accession>A0A438BVW4</accession>
<protein>
    <submittedName>
        <fullName evidence="1">Uncharacterized protein</fullName>
    </submittedName>
</protein>
<reference evidence="1 2" key="1">
    <citation type="journal article" date="2018" name="PLoS Genet.">
        <title>Population sequencing reveals clonal diversity and ancestral inbreeding in the grapevine cultivar Chardonnay.</title>
        <authorList>
            <person name="Roach M.J."/>
            <person name="Johnson D.L."/>
            <person name="Bohlmann J."/>
            <person name="van Vuuren H.J."/>
            <person name="Jones S.J."/>
            <person name="Pretorius I.S."/>
            <person name="Schmidt S.A."/>
            <person name="Borneman A.R."/>
        </authorList>
    </citation>
    <scope>NUCLEOTIDE SEQUENCE [LARGE SCALE GENOMIC DNA]</scope>
    <source>
        <strain evidence="2">cv. Chardonnay</strain>
        <tissue evidence="1">Leaf</tissue>
    </source>
</reference>
<organism evidence="1 2">
    <name type="scientific">Vitis vinifera</name>
    <name type="common">Grape</name>
    <dbReference type="NCBI Taxonomy" id="29760"/>
    <lineage>
        <taxon>Eukaryota</taxon>
        <taxon>Viridiplantae</taxon>
        <taxon>Streptophyta</taxon>
        <taxon>Embryophyta</taxon>
        <taxon>Tracheophyta</taxon>
        <taxon>Spermatophyta</taxon>
        <taxon>Magnoliopsida</taxon>
        <taxon>eudicotyledons</taxon>
        <taxon>Gunneridae</taxon>
        <taxon>Pentapetalae</taxon>
        <taxon>rosids</taxon>
        <taxon>Vitales</taxon>
        <taxon>Vitaceae</taxon>
        <taxon>Viteae</taxon>
        <taxon>Vitis</taxon>
    </lineage>
</organism>